<organism evidence="4 5">
    <name type="scientific">Fusarium equiseti</name>
    <name type="common">Fusarium scirpi</name>
    <dbReference type="NCBI Taxonomy" id="61235"/>
    <lineage>
        <taxon>Eukaryota</taxon>
        <taxon>Fungi</taxon>
        <taxon>Dikarya</taxon>
        <taxon>Ascomycota</taxon>
        <taxon>Pezizomycotina</taxon>
        <taxon>Sordariomycetes</taxon>
        <taxon>Hypocreomycetidae</taxon>
        <taxon>Hypocreales</taxon>
        <taxon>Nectriaceae</taxon>
        <taxon>Fusarium</taxon>
        <taxon>Fusarium incarnatum-equiseti species complex</taxon>
    </lineage>
</organism>
<dbReference type="InterPro" id="IPR036770">
    <property type="entry name" value="Ankyrin_rpt-contain_sf"/>
</dbReference>
<evidence type="ECO:0000313" key="5">
    <source>
        <dbReference type="Proteomes" id="UP001152024"/>
    </source>
</evidence>
<evidence type="ECO:0000256" key="1">
    <source>
        <dbReference type="ARBA" id="ARBA00022737"/>
    </source>
</evidence>
<dbReference type="PANTHER" id="PTHR24180">
    <property type="entry name" value="CYCLIN-DEPENDENT KINASE INHIBITOR 2C-RELATED"/>
    <property type="match status" value="1"/>
</dbReference>
<evidence type="ECO:0000256" key="2">
    <source>
        <dbReference type="ARBA" id="ARBA00023043"/>
    </source>
</evidence>
<dbReference type="PROSITE" id="PS50088">
    <property type="entry name" value="ANK_REPEAT"/>
    <property type="match status" value="1"/>
</dbReference>
<dbReference type="PROSITE" id="PS50297">
    <property type="entry name" value="ANK_REP_REGION"/>
    <property type="match status" value="1"/>
</dbReference>
<dbReference type="EMBL" id="JAOQBH010000001">
    <property type="protein sequence ID" value="KAJ4141773.1"/>
    <property type="molecule type" value="Genomic_DNA"/>
</dbReference>
<keyword evidence="1" id="KW-0677">Repeat</keyword>
<keyword evidence="5" id="KW-1185">Reference proteome</keyword>
<accession>A0ABQ8RUH0</accession>
<gene>
    <name evidence="4" type="ORF">NW768_000990</name>
</gene>
<dbReference type="PANTHER" id="PTHR24180:SF45">
    <property type="entry name" value="POLY [ADP-RIBOSE] POLYMERASE TANKYRASE"/>
    <property type="match status" value="1"/>
</dbReference>
<evidence type="ECO:0008006" key="6">
    <source>
        <dbReference type="Google" id="ProtNLM"/>
    </source>
</evidence>
<dbReference type="Proteomes" id="UP001152024">
    <property type="component" value="Unassembled WGS sequence"/>
</dbReference>
<evidence type="ECO:0000313" key="4">
    <source>
        <dbReference type="EMBL" id="KAJ4141773.1"/>
    </source>
</evidence>
<name>A0ABQ8RUH0_FUSEQ</name>
<dbReference type="InterPro" id="IPR002110">
    <property type="entry name" value="Ankyrin_rpt"/>
</dbReference>
<reference evidence="4" key="1">
    <citation type="submission" date="2022-09" db="EMBL/GenBank/DDBJ databases">
        <title>Fusarium specimens isolated from Avocado Roots.</title>
        <authorList>
            <person name="Stajich J."/>
            <person name="Roper C."/>
            <person name="Heimlech-Rivalta G."/>
        </authorList>
    </citation>
    <scope>NUCLEOTIDE SEQUENCE</scope>
    <source>
        <strain evidence="4">CF00095</strain>
    </source>
</reference>
<proteinExistence type="predicted"/>
<dbReference type="InterPro" id="IPR051637">
    <property type="entry name" value="Ank_repeat_dom-contain_49"/>
</dbReference>
<keyword evidence="2 3" id="KW-0040">ANK repeat</keyword>
<feature type="repeat" description="ANK" evidence="3">
    <location>
        <begin position="204"/>
        <end position="236"/>
    </location>
</feature>
<dbReference type="SMART" id="SM00248">
    <property type="entry name" value="ANK"/>
    <property type="match status" value="5"/>
</dbReference>
<comment type="caution">
    <text evidence="4">The sequence shown here is derived from an EMBL/GenBank/DDBJ whole genome shotgun (WGS) entry which is preliminary data.</text>
</comment>
<protein>
    <recommendedName>
        <fullName evidence="6">F-box domain-containing protein</fullName>
    </recommendedName>
</protein>
<dbReference type="Gene3D" id="1.25.40.20">
    <property type="entry name" value="Ankyrin repeat-containing domain"/>
    <property type="match status" value="1"/>
</dbReference>
<evidence type="ECO:0000256" key="3">
    <source>
        <dbReference type="PROSITE-ProRule" id="PRU00023"/>
    </source>
</evidence>
<sequence>MTMYSPLETLPTELLDNILVRLPDEAVVNLWKTNIHMSHRLDNRLFGNMIALNHIKKWACRTGDVEVLRAAVERDGDPNFVHETIITDSAKPRSIQLPQQSVLLILIRRNHSKAFDALLEMGATFEALRNTYRIGVSNRILRRLEDMSPAMLESLSQAKLGPWVLNTEGAIRSFGEFVYAGVPIGILRQIVQNPSELTYHSNKYAWTPLSSAIDLGKTDVVNMLMEKGANIDGQVEEQPLPTTFVHKSYEDKKARIEYPRPYHIPIFAAAKHIARSGLTGMLDLCLLHGADINRKSPAYEQEGYMKRVNHFSITPLMAYLEVIPDFPVKVELEPIAGIKYFISNGADIQLNESPEKRYFGSTMWLNVSTEEYCLPLSIVEVLLYKWGLSKLREPQFLETIKYLIAQGSGLDRAEDIILHFSFHSSVTVRPLPYNHSDHPNNVLMWWDVVEALWDKLDESKTLVCAGVKTQEQKDRLLYTYFADHCLLYPHLYGPLARLALDSQIALGADINAIIVEEGKTILFHVCDQINNAFVTGETEAIDTDYRIPEMTDLFQTKLGELVISLINKGAEPRMSVNERTSSPDDRTPCHVLKRDVDKATSENREFLVSLTSDIEKAWDKFQENGPADSVLVKRADILDLAPPKHDREDAVHSPGQGVKWGDTGVMDIGSFLMGL</sequence>
<dbReference type="SUPFAM" id="SSF48403">
    <property type="entry name" value="Ankyrin repeat"/>
    <property type="match status" value="1"/>
</dbReference>